<dbReference type="GO" id="GO:0045892">
    <property type="term" value="P:negative regulation of DNA-templated transcription"/>
    <property type="evidence" value="ECO:0007669"/>
    <property type="project" value="InterPro"/>
</dbReference>
<dbReference type="OrthoDB" id="4522719at2"/>
<feature type="transmembrane region" description="Helical" evidence="2">
    <location>
        <begin position="319"/>
        <end position="337"/>
    </location>
</feature>
<dbReference type="SMART" id="SM00028">
    <property type="entry name" value="TPR"/>
    <property type="match status" value="4"/>
</dbReference>
<keyword evidence="2" id="KW-0472">Membrane</keyword>
<dbReference type="PROSITE" id="PS50005">
    <property type="entry name" value="TPR"/>
    <property type="match status" value="2"/>
</dbReference>
<dbReference type="SUPFAM" id="SSF48452">
    <property type="entry name" value="TPR-like"/>
    <property type="match status" value="1"/>
</dbReference>
<evidence type="ECO:0000313" key="4">
    <source>
        <dbReference type="Proteomes" id="UP000094008"/>
    </source>
</evidence>
<dbReference type="Proteomes" id="UP000094008">
    <property type="component" value="Unassembled WGS sequence"/>
</dbReference>
<keyword evidence="1" id="KW-0802">TPR repeat</keyword>
<dbReference type="RefSeq" id="WP_064886430.1">
    <property type="nucleotide sequence ID" value="NZ_LZSY01000159.1"/>
</dbReference>
<evidence type="ECO:0000313" key="3">
    <source>
        <dbReference type="EMBL" id="OBB84432.1"/>
    </source>
</evidence>
<name>A0A1A0VMF3_MYCPR</name>
<dbReference type="InterPro" id="IPR011990">
    <property type="entry name" value="TPR-like_helical_dom_sf"/>
</dbReference>
<dbReference type="Pfam" id="PF13432">
    <property type="entry name" value="TPR_16"/>
    <property type="match status" value="1"/>
</dbReference>
<dbReference type="InterPro" id="IPR044650">
    <property type="entry name" value="SRFR1-like"/>
</dbReference>
<feature type="transmembrane region" description="Helical" evidence="2">
    <location>
        <begin position="223"/>
        <end position="244"/>
    </location>
</feature>
<dbReference type="Gene3D" id="1.25.40.10">
    <property type="entry name" value="Tetratricopeptide repeat domain"/>
    <property type="match status" value="1"/>
</dbReference>
<organism evidence="3 4">
    <name type="scientific">Mycolicibacterium peregrinum</name>
    <name type="common">Mycobacterium peregrinum</name>
    <dbReference type="NCBI Taxonomy" id="43304"/>
    <lineage>
        <taxon>Bacteria</taxon>
        <taxon>Bacillati</taxon>
        <taxon>Actinomycetota</taxon>
        <taxon>Actinomycetes</taxon>
        <taxon>Mycobacteriales</taxon>
        <taxon>Mycobacteriaceae</taxon>
        <taxon>Mycolicibacterium</taxon>
    </lineage>
</organism>
<gene>
    <name evidence="3" type="ORF">A5779_05920</name>
</gene>
<dbReference type="Pfam" id="PF14559">
    <property type="entry name" value="TPR_19"/>
    <property type="match status" value="1"/>
</dbReference>
<keyword evidence="2" id="KW-1133">Transmembrane helix</keyword>
<dbReference type="PANTHER" id="PTHR44749">
    <property type="entry name" value="SUPPRESSOR OF RPS4-RLD 1"/>
    <property type="match status" value="1"/>
</dbReference>
<reference evidence="4" key="1">
    <citation type="submission" date="2016-06" db="EMBL/GenBank/DDBJ databases">
        <authorList>
            <person name="Sutton G."/>
            <person name="Brinkac L."/>
            <person name="Sanka R."/>
            <person name="Adams M."/>
            <person name="Lau E."/>
            <person name="Mehaffy C."/>
            <person name="Tameris M."/>
            <person name="Hatherill M."/>
            <person name="Hanekom W."/>
            <person name="Mahomed H."/>
            <person name="Mcshane H."/>
        </authorList>
    </citation>
    <scope>NUCLEOTIDE SEQUENCE [LARGE SCALE GENOMIC DNA]</scope>
    <source>
        <strain evidence="4">852002-10433_SCH5171157</strain>
    </source>
</reference>
<feature type="repeat" description="TPR" evidence="1">
    <location>
        <begin position="141"/>
        <end position="174"/>
    </location>
</feature>
<feature type="transmembrane region" description="Helical" evidence="2">
    <location>
        <begin position="256"/>
        <end position="274"/>
    </location>
</feature>
<dbReference type="InterPro" id="IPR019734">
    <property type="entry name" value="TPR_rpt"/>
</dbReference>
<feature type="repeat" description="TPR" evidence="1">
    <location>
        <begin position="107"/>
        <end position="140"/>
    </location>
</feature>
<dbReference type="AlphaFoldDB" id="A0A1A0VMF3"/>
<protein>
    <submittedName>
        <fullName evidence="3">Uncharacterized protein</fullName>
    </submittedName>
</protein>
<comment type="caution">
    <text evidence="3">The sequence shown here is derived from an EMBL/GenBank/DDBJ whole genome shotgun (WGS) entry which is preliminary data.</text>
</comment>
<keyword evidence="2" id="KW-0812">Transmembrane</keyword>
<feature type="transmembrane region" description="Helical" evidence="2">
    <location>
        <begin position="295"/>
        <end position="313"/>
    </location>
</feature>
<sequence>MTSAAAGPGDVAEAYLGTRNYQRAAEVLQSALAEAPNDAGLLAQYARACLGLKDYQRAAQAAHSALAAAPGDEHVMRVYALALNGQGRRQEALQMAWKAATENPHIYSVHYTYASLLHEAGRSREALDVIDEALRLYPESADSLVLRGDIHRALGSFTAAEDSYQAALRLEPDHASAVHNLAVARLKWGKLTTSINGFLGAGRLDPGLGALARRNIGVVLIRVLRVSTACVILLALAMISVMAVHGDSQPTVVPRIFTALLSLGLVAVIAWLVRSVPRPTLYAVLRERTFLAVRLGFLGFAIVAGAVTAAVGSTPLTDVLGPLLLFGAVSLRVYGWLSGQ</sequence>
<proteinExistence type="predicted"/>
<dbReference type="EMBL" id="LZSY01000159">
    <property type="protein sequence ID" value="OBB84432.1"/>
    <property type="molecule type" value="Genomic_DNA"/>
</dbReference>
<evidence type="ECO:0000256" key="2">
    <source>
        <dbReference type="SAM" id="Phobius"/>
    </source>
</evidence>
<accession>A0A1A0VMF3</accession>
<dbReference type="PANTHER" id="PTHR44749:SF1">
    <property type="entry name" value="TETRATRICOPEPTIDE-LIKE HELICAL DOMAIN-CONTAINING PROTEIN"/>
    <property type="match status" value="1"/>
</dbReference>
<evidence type="ECO:0000256" key="1">
    <source>
        <dbReference type="PROSITE-ProRule" id="PRU00339"/>
    </source>
</evidence>